<dbReference type="RefSeq" id="WP_273617018.1">
    <property type="nucleotide sequence ID" value="NZ_CP117417.1"/>
</dbReference>
<dbReference type="Proteomes" id="UP001218231">
    <property type="component" value="Chromosome"/>
</dbReference>
<protein>
    <submittedName>
        <fullName evidence="2">Copper resistance protein B</fullName>
    </submittedName>
</protein>
<keyword evidence="3" id="KW-1185">Reference proteome</keyword>
<keyword evidence="1" id="KW-0732">Signal</keyword>
<feature type="signal peptide" evidence="1">
    <location>
        <begin position="1"/>
        <end position="20"/>
    </location>
</feature>
<proteinExistence type="predicted"/>
<dbReference type="Pfam" id="PF05275">
    <property type="entry name" value="CopB"/>
    <property type="match status" value="1"/>
</dbReference>
<gene>
    <name evidence="2" type="ORF">PQ457_11735</name>
</gene>
<dbReference type="EMBL" id="CP117417">
    <property type="protein sequence ID" value="WCT76604.1"/>
    <property type="molecule type" value="Genomic_DNA"/>
</dbReference>
<evidence type="ECO:0000256" key="1">
    <source>
        <dbReference type="SAM" id="SignalP"/>
    </source>
</evidence>
<accession>A0ABY7TWV5</accession>
<sequence length="287" mass="31343">MKMRYFLSLALALSAMPLFATGLHAQETGTDQSPGSAPAPAPAHDRLADRYYDPAAMARAEAVMMNGHGNLTYSQIRADLAEVRVTGADKGYHFEGEAWTGNVNRFVVATRGEGDFGSSGDRGAEKGRFKEGEVQALYARALGPWWNLRGGVRQDFGPGPQRTHAMLAIDGLSPYRFDIQGALFLSQRGELTGRIEAAVDERITRRLVLQPRGEVNFSVQDQRDRELGSGLTSIEVGARLRYEFTRQFAPYVGVLWTSSLGRTADYVRAEGKSASSAGVVLGIKVWL</sequence>
<reference evidence="2 3" key="1">
    <citation type="submission" date="2023-02" db="EMBL/GenBank/DDBJ databases">
        <title>Genome sequence of Novosphingobium humi KACC 19094.</title>
        <authorList>
            <person name="Kim S."/>
            <person name="Heo J."/>
            <person name="Kwon S.-W."/>
        </authorList>
    </citation>
    <scope>NUCLEOTIDE SEQUENCE [LARGE SCALE GENOMIC DNA]</scope>
    <source>
        <strain evidence="2 3">KACC 19094</strain>
    </source>
</reference>
<evidence type="ECO:0000313" key="2">
    <source>
        <dbReference type="EMBL" id="WCT76604.1"/>
    </source>
</evidence>
<feature type="chain" id="PRO_5045072181" evidence="1">
    <location>
        <begin position="21"/>
        <end position="287"/>
    </location>
</feature>
<organism evidence="2 3">
    <name type="scientific">Novosphingobium humi</name>
    <dbReference type="NCBI Taxonomy" id="2282397"/>
    <lineage>
        <taxon>Bacteria</taxon>
        <taxon>Pseudomonadati</taxon>
        <taxon>Pseudomonadota</taxon>
        <taxon>Alphaproteobacteria</taxon>
        <taxon>Sphingomonadales</taxon>
        <taxon>Sphingomonadaceae</taxon>
        <taxon>Novosphingobium</taxon>
    </lineage>
</organism>
<dbReference type="InterPro" id="IPR007939">
    <property type="entry name" value="Cu-R_B_prcur"/>
</dbReference>
<name>A0ABY7TWV5_9SPHN</name>
<evidence type="ECO:0000313" key="3">
    <source>
        <dbReference type="Proteomes" id="UP001218231"/>
    </source>
</evidence>